<dbReference type="EMBL" id="UINC01013698">
    <property type="protein sequence ID" value="SVA59003.1"/>
    <property type="molecule type" value="Genomic_DNA"/>
</dbReference>
<gene>
    <name evidence="3" type="ORF">METZ01_LOCUS111857</name>
</gene>
<dbReference type="Gene3D" id="3.30.110.40">
    <property type="entry name" value="TusA-like domain"/>
    <property type="match status" value="1"/>
</dbReference>
<reference evidence="3" key="1">
    <citation type="submission" date="2018-05" db="EMBL/GenBank/DDBJ databases">
        <authorList>
            <person name="Lanie J.A."/>
            <person name="Ng W.-L."/>
            <person name="Kazmierczak K.M."/>
            <person name="Andrzejewski T.M."/>
            <person name="Davidsen T.M."/>
            <person name="Wayne K.J."/>
            <person name="Tettelin H."/>
            <person name="Glass J.I."/>
            <person name="Rusch D."/>
            <person name="Podicherti R."/>
            <person name="Tsui H.-C.T."/>
            <person name="Winkler M.E."/>
        </authorList>
    </citation>
    <scope>NUCLEOTIDE SEQUENCE</scope>
</reference>
<name>A0A381X424_9ZZZZ</name>
<evidence type="ECO:0000259" key="2">
    <source>
        <dbReference type="Pfam" id="PF01206"/>
    </source>
</evidence>
<dbReference type="InterPro" id="IPR036868">
    <property type="entry name" value="TusA-like_sf"/>
</dbReference>
<dbReference type="Pfam" id="PF01206">
    <property type="entry name" value="TusA"/>
    <property type="match status" value="1"/>
</dbReference>
<dbReference type="PANTHER" id="PTHR33279">
    <property type="entry name" value="SULFUR CARRIER PROTEIN YEDF-RELATED"/>
    <property type="match status" value="1"/>
</dbReference>
<evidence type="ECO:0000256" key="1">
    <source>
        <dbReference type="ARBA" id="ARBA00008984"/>
    </source>
</evidence>
<accession>A0A381X424</accession>
<sequence>VSGSPVVLDVMGLRCPIPVQRVRLALREMPDGGVVHMLGDDPESLHDIPALLERLGLPPADVTEAEAGWRYVITKPPEI</sequence>
<dbReference type="PANTHER" id="PTHR33279:SF6">
    <property type="entry name" value="SULFUR CARRIER PROTEIN YEDF-RELATED"/>
    <property type="match status" value="1"/>
</dbReference>
<comment type="similarity">
    <text evidence="1">Belongs to the sulfur carrier protein TusA family.</text>
</comment>
<dbReference type="InterPro" id="IPR001455">
    <property type="entry name" value="TusA-like"/>
</dbReference>
<evidence type="ECO:0000313" key="3">
    <source>
        <dbReference type="EMBL" id="SVA59003.1"/>
    </source>
</evidence>
<proteinExistence type="inferred from homology"/>
<dbReference type="SUPFAM" id="SSF64307">
    <property type="entry name" value="SirA-like"/>
    <property type="match status" value="1"/>
</dbReference>
<protein>
    <recommendedName>
        <fullName evidence="2">UPF0033 domain-containing protein</fullName>
    </recommendedName>
</protein>
<dbReference type="CDD" id="cd00291">
    <property type="entry name" value="SirA_YedF_YeeD"/>
    <property type="match status" value="1"/>
</dbReference>
<feature type="non-terminal residue" evidence="3">
    <location>
        <position position="1"/>
    </location>
</feature>
<feature type="domain" description="UPF0033" evidence="2">
    <location>
        <begin position="7"/>
        <end position="75"/>
    </location>
</feature>
<organism evidence="3">
    <name type="scientific">marine metagenome</name>
    <dbReference type="NCBI Taxonomy" id="408172"/>
    <lineage>
        <taxon>unclassified sequences</taxon>
        <taxon>metagenomes</taxon>
        <taxon>ecological metagenomes</taxon>
    </lineage>
</organism>
<dbReference type="AlphaFoldDB" id="A0A381X424"/>